<sequence length="119" mass="13535">METSAAQPHPLEFRCQNIIRGCQWAADLFVLFLQQADIHPEVIDELMRQHQEMIDFGLIDPHMDLTSYATGRLSAAIQQERALGRLSRTKSRIMLHLDEDGLIKVLPVDPGTPTSRSFH</sequence>
<evidence type="ECO:0000313" key="1">
    <source>
        <dbReference type="EMBL" id="MBL0407704.1"/>
    </source>
</evidence>
<dbReference type="AlphaFoldDB" id="A0A936ZII2"/>
<evidence type="ECO:0000313" key="2">
    <source>
        <dbReference type="Proteomes" id="UP000605848"/>
    </source>
</evidence>
<dbReference type="EMBL" id="JAEQMY010000104">
    <property type="protein sequence ID" value="MBL0407704.1"/>
    <property type="molecule type" value="Genomic_DNA"/>
</dbReference>
<proteinExistence type="predicted"/>
<dbReference type="Proteomes" id="UP000605848">
    <property type="component" value="Unassembled WGS sequence"/>
</dbReference>
<keyword evidence="2" id="KW-1185">Reference proteome</keyword>
<accession>A0A936ZII2</accession>
<name>A0A936ZII2_9HYPH</name>
<reference evidence="1" key="1">
    <citation type="submission" date="2021-01" db="EMBL/GenBank/DDBJ databases">
        <title>Microvirga sp.</title>
        <authorList>
            <person name="Kim M.K."/>
        </authorList>
    </citation>
    <scope>NUCLEOTIDE SEQUENCE</scope>
    <source>
        <strain evidence="1">5420S-16</strain>
    </source>
</reference>
<gene>
    <name evidence="1" type="ORF">JKG68_27725</name>
</gene>
<protein>
    <submittedName>
        <fullName evidence="1">Uncharacterized protein</fullName>
    </submittedName>
</protein>
<comment type="caution">
    <text evidence="1">The sequence shown here is derived from an EMBL/GenBank/DDBJ whole genome shotgun (WGS) entry which is preliminary data.</text>
</comment>
<organism evidence="1 2">
    <name type="scientific">Microvirga aerilata</name>
    <dbReference type="NCBI Taxonomy" id="670292"/>
    <lineage>
        <taxon>Bacteria</taxon>
        <taxon>Pseudomonadati</taxon>
        <taxon>Pseudomonadota</taxon>
        <taxon>Alphaproteobacteria</taxon>
        <taxon>Hyphomicrobiales</taxon>
        <taxon>Methylobacteriaceae</taxon>
        <taxon>Microvirga</taxon>
    </lineage>
</organism>
<dbReference type="RefSeq" id="WP_202065186.1">
    <property type="nucleotide sequence ID" value="NZ_JAEQMY010000104.1"/>
</dbReference>